<feature type="compositionally biased region" description="Basic residues" evidence="1">
    <location>
        <begin position="1"/>
        <end position="13"/>
    </location>
</feature>
<name>A0A067PTL6_9AGAM</name>
<dbReference type="InParanoid" id="A0A067PTL6"/>
<accession>A0A067PTL6</accession>
<feature type="compositionally biased region" description="Basic and acidic residues" evidence="1">
    <location>
        <begin position="212"/>
        <end position="230"/>
    </location>
</feature>
<dbReference type="STRING" id="933084.A0A067PTL6"/>
<evidence type="ECO:0000313" key="2">
    <source>
        <dbReference type="EMBL" id="KDQ53686.1"/>
    </source>
</evidence>
<keyword evidence="3" id="KW-1185">Reference proteome</keyword>
<sequence>MMIRRVAKEKKRRGISESSCTSQVNTPLPLEVPQTSSPSPITFGGSLTPVVLQAFAVFAPQIQETNPQYPTGGPIDTPIPQHFESYNPSPAQSPPPDPPIGSPDPNPDNQPEDSDDDMAGDSKGPQLAPPTPFTGDRKKMAKFISETKLFITAKPKDFPTEFSKIALILSYMKEGPTGSWAMNWVNKYDPDTEAILNVKDFYKTLEKTLQKSTRDDLLTHKSRTSNKEDSQSTLSPMPSTS</sequence>
<gene>
    <name evidence="2" type="ORF">JAAARDRAFT_197144</name>
</gene>
<evidence type="ECO:0000313" key="3">
    <source>
        <dbReference type="Proteomes" id="UP000027265"/>
    </source>
</evidence>
<feature type="compositionally biased region" description="Polar residues" evidence="1">
    <location>
        <begin position="16"/>
        <end position="26"/>
    </location>
</feature>
<proteinExistence type="predicted"/>
<dbReference type="AlphaFoldDB" id="A0A067PTL6"/>
<dbReference type="OrthoDB" id="3263571at2759"/>
<feature type="compositionally biased region" description="Pro residues" evidence="1">
    <location>
        <begin position="91"/>
        <end position="108"/>
    </location>
</feature>
<feature type="compositionally biased region" description="Acidic residues" evidence="1">
    <location>
        <begin position="110"/>
        <end position="119"/>
    </location>
</feature>
<organism evidence="2 3">
    <name type="scientific">Jaapia argillacea MUCL 33604</name>
    <dbReference type="NCBI Taxonomy" id="933084"/>
    <lineage>
        <taxon>Eukaryota</taxon>
        <taxon>Fungi</taxon>
        <taxon>Dikarya</taxon>
        <taxon>Basidiomycota</taxon>
        <taxon>Agaricomycotina</taxon>
        <taxon>Agaricomycetes</taxon>
        <taxon>Agaricomycetidae</taxon>
        <taxon>Jaapiales</taxon>
        <taxon>Jaapiaceae</taxon>
        <taxon>Jaapia</taxon>
    </lineage>
</organism>
<evidence type="ECO:0000256" key="1">
    <source>
        <dbReference type="SAM" id="MobiDB-lite"/>
    </source>
</evidence>
<feature type="region of interest" description="Disordered" evidence="1">
    <location>
        <begin position="1"/>
        <end position="41"/>
    </location>
</feature>
<protein>
    <recommendedName>
        <fullName evidence="4">DUF4939 domain-containing protein</fullName>
    </recommendedName>
</protein>
<dbReference type="HOGENOM" id="CLU_1151931_0_0_1"/>
<dbReference type="EMBL" id="KL197732">
    <property type="protein sequence ID" value="KDQ53686.1"/>
    <property type="molecule type" value="Genomic_DNA"/>
</dbReference>
<feature type="compositionally biased region" description="Polar residues" evidence="1">
    <location>
        <begin position="231"/>
        <end position="241"/>
    </location>
</feature>
<feature type="region of interest" description="Disordered" evidence="1">
    <location>
        <begin position="212"/>
        <end position="241"/>
    </location>
</feature>
<evidence type="ECO:0008006" key="4">
    <source>
        <dbReference type="Google" id="ProtNLM"/>
    </source>
</evidence>
<feature type="region of interest" description="Disordered" evidence="1">
    <location>
        <begin position="64"/>
        <end position="137"/>
    </location>
</feature>
<reference evidence="3" key="1">
    <citation type="journal article" date="2014" name="Proc. Natl. Acad. Sci. U.S.A.">
        <title>Extensive sampling of basidiomycete genomes demonstrates inadequacy of the white-rot/brown-rot paradigm for wood decay fungi.</title>
        <authorList>
            <person name="Riley R."/>
            <person name="Salamov A.A."/>
            <person name="Brown D.W."/>
            <person name="Nagy L.G."/>
            <person name="Floudas D."/>
            <person name="Held B.W."/>
            <person name="Levasseur A."/>
            <person name="Lombard V."/>
            <person name="Morin E."/>
            <person name="Otillar R."/>
            <person name="Lindquist E.A."/>
            <person name="Sun H."/>
            <person name="LaButti K.M."/>
            <person name="Schmutz J."/>
            <person name="Jabbour D."/>
            <person name="Luo H."/>
            <person name="Baker S.E."/>
            <person name="Pisabarro A.G."/>
            <person name="Walton J.D."/>
            <person name="Blanchette R.A."/>
            <person name="Henrissat B."/>
            <person name="Martin F."/>
            <person name="Cullen D."/>
            <person name="Hibbett D.S."/>
            <person name="Grigoriev I.V."/>
        </authorList>
    </citation>
    <scope>NUCLEOTIDE SEQUENCE [LARGE SCALE GENOMIC DNA]</scope>
    <source>
        <strain evidence="3">MUCL 33604</strain>
    </source>
</reference>
<dbReference type="Proteomes" id="UP000027265">
    <property type="component" value="Unassembled WGS sequence"/>
</dbReference>